<dbReference type="InterPro" id="IPR018114">
    <property type="entry name" value="TRYPSIN_HIS"/>
</dbReference>
<evidence type="ECO:0000256" key="6">
    <source>
        <dbReference type="ARBA" id="ARBA00023157"/>
    </source>
</evidence>
<evidence type="ECO:0000256" key="5">
    <source>
        <dbReference type="ARBA" id="ARBA00022825"/>
    </source>
</evidence>
<gene>
    <name evidence="9" type="ORF">AFUS01_LOCUS2479</name>
</gene>
<dbReference type="AlphaFoldDB" id="A0A8J2NS55"/>
<dbReference type="Proteomes" id="UP000708208">
    <property type="component" value="Unassembled WGS sequence"/>
</dbReference>
<proteinExistence type="predicted"/>
<accession>A0A8J2NS55</accession>
<feature type="domain" description="Peptidase S1" evidence="8">
    <location>
        <begin position="5"/>
        <end position="233"/>
    </location>
</feature>
<keyword evidence="5 7" id="KW-0720">Serine protease</keyword>
<keyword evidence="6" id="KW-1015">Disulfide bond</keyword>
<dbReference type="GO" id="GO:0005615">
    <property type="term" value="C:extracellular space"/>
    <property type="evidence" value="ECO:0007669"/>
    <property type="project" value="TreeGrafter"/>
</dbReference>
<dbReference type="SMART" id="SM00020">
    <property type="entry name" value="Tryp_SPc"/>
    <property type="match status" value="1"/>
</dbReference>
<dbReference type="PROSITE" id="PS50240">
    <property type="entry name" value="TRYPSIN_DOM"/>
    <property type="match status" value="1"/>
</dbReference>
<dbReference type="PROSITE" id="PS00134">
    <property type="entry name" value="TRYPSIN_HIS"/>
    <property type="match status" value="1"/>
</dbReference>
<reference evidence="9" key="1">
    <citation type="submission" date="2021-06" db="EMBL/GenBank/DDBJ databases">
        <authorList>
            <person name="Hodson N. C."/>
            <person name="Mongue J. A."/>
            <person name="Jaron S. K."/>
        </authorList>
    </citation>
    <scope>NUCLEOTIDE SEQUENCE</scope>
</reference>
<protein>
    <recommendedName>
        <fullName evidence="8">Peptidase S1 domain-containing protein</fullName>
    </recommendedName>
</protein>
<dbReference type="FunFam" id="2.40.10.10:FF:000068">
    <property type="entry name" value="transmembrane protease serine 2"/>
    <property type="match status" value="1"/>
</dbReference>
<evidence type="ECO:0000256" key="7">
    <source>
        <dbReference type="RuleBase" id="RU363034"/>
    </source>
</evidence>
<evidence type="ECO:0000256" key="2">
    <source>
        <dbReference type="ARBA" id="ARBA00022525"/>
    </source>
</evidence>
<keyword evidence="10" id="KW-1185">Reference proteome</keyword>
<evidence type="ECO:0000256" key="1">
    <source>
        <dbReference type="ARBA" id="ARBA00004613"/>
    </source>
</evidence>
<evidence type="ECO:0000259" key="8">
    <source>
        <dbReference type="PROSITE" id="PS50240"/>
    </source>
</evidence>
<name>A0A8J2NS55_9HEXA</name>
<dbReference type="PROSITE" id="PS00135">
    <property type="entry name" value="TRYPSIN_SER"/>
    <property type="match status" value="1"/>
</dbReference>
<dbReference type="GO" id="GO:0006508">
    <property type="term" value="P:proteolysis"/>
    <property type="evidence" value="ECO:0007669"/>
    <property type="project" value="UniProtKB-KW"/>
</dbReference>
<dbReference type="GO" id="GO:0004252">
    <property type="term" value="F:serine-type endopeptidase activity"/>
    <property type="evidence" value="ECO:0007669"/>
    <property type="project" value="InterPro"/>
</dbReference>
<comment type="caution">
    <text evidence="9">The sequence shown here is derived from an EMBL/GenBank/DDBJ whole genome shotgun (WGS) entry which is preliminary data.</text>
</comment>
<evidence type="ECO:0000313" key="9">
    <source>
        <dbReference type="EMBL" id="CAG7677631.1"/>
    </source>
</evidence>
<dbReference type="CDD" id="cd00190">
    <property type="entry name" value="Tryp_SPc"/>
    <property type="match status" value="1"/>
</dbReference>
<dbReference type="OrthoDB" id="5565075at2759"/>
<comment type="subcellular location">
    <subcellularLocation>
        <location evidence="1">Secreted</location>
    </subcellularLocation>
</comment>
<dbReference type="EMBL" id="CAJVCH010014195">
    <property type="protein sequence ID" value="CAG7677631.1"/>
    <property type="molecule type" value="Genomic_DNA"/>
</dbReference>
<feature type="non-terminal residue" evidence="9">
    <location>
        <position position="1"/>
    </location>
</feature>
<dbReference type="InterPro" id="IPR050127">
    <property type="entry name" value="Serine_Proteases_S1"/>
</dbReference>
<keyword evidence="2" id="KW-0964">Secreted</keyword>
<evidence type="ECO:0000256" key="3">
    <source>
        <dbReference type="ARBA" id="ARBA00022670"/>
    </source>
</evidence>
<sequence length="233" mass="25113">NSPRIVGGDDVTPHELPYQLLVMVRQVGTDGGTFCGGVALKSNFILTAAHCTVGADPNHILVIGGVHELMNKFETTRQATEGVRNIIHPNYFADPSKGIIRNDISIVKVSPSLRFNSYIQPIKLSTSRTSSGAKSGIISGWGCTNQNMDKCKGTENGLHLPTVLQKLNVSIWTDVRCKDKLRGVQILDSHICVGGLESEGACLGDSGGPLVGVENGHKFLQLDHRCREKTLPC</sequence>
<evidence type="ECO:0000313" key="10">
    <source>
        <dbReference type="Proteomes" id="UP000708208"/>
    </source>
</evidence>
<dbReference type="Pfam" id="PF00089">
    <property type="entry name" value="Trypsin"/>
    <property type="match status" value="1"/>
</dbReference>
<dbReference type="InterPro" id="IPR001254">
    <property type="entry name" value="Trypsin_dom"/>
</dbReference>
<dbReference type="PANTHER" id="PTHR24264:SF65">
    <property type="entry name" value="SRCR DOMAIN-CONTAINING PROTEIN"/>
    <property type="match status" value="1"/>
</dbReference>
<organism evidence="9 10">
    <name type="scientific">Allacma fusca</name>
    <dbReference type="NCBI Taxonomy" id="39272"/>
    <lineage>
        <taxon>Eukaryota</taxon>
        <taxon>Metazoa</taxon>
        <taxon>Ecdysozoa</taxon>
        <taxon>Arthropoda</taxon>
        <taxon>Hexapoda</taxon>
        <taxon>Collembola</taxon>
        <taxon>Symphypleona</taxon>
        <taxon>Sminthuridae</taxon>
        <taxon>Allacma</taxon>
    </lineage>
</organism>
<dbReference type="InterPro" id="IPR033116">
    <property type="entry name" value="TRYPSIN_SER"/>
</dbReference>
<keyword evidence="3 7" id="KW-0645">Protease</keyword>
<evidence type="ECO:0000256" key="4">
    <source>
        <dbReference type="ARBA" id="ARBA00022801"/>
    </source>
</evidence>
<keyword evidence="4 7" id="KW-0378">Hydrolase</keyword>
<dbReference type="PANTHER" id="PTHR24264">
    <property type="entry name" value="TRYPSIN-RELATED"/>
    <property type="match status" value="1"/>
</dbReference>